<gene>
    <name evidence="5" type="ORF">AB0O96_10135</name>
</gene>
<evidence type="ECO:0000256" key="3">
    <source>
        <dbReference type="SAM" id="MobiDB-lite"/>
    </source>
</evidence>
<dbReference type="PROSITE" id="PS00818">
    <property type="entry name" value="DPS_1"/>
    <property type="match status" value="1"/>
</dbReference>
<feature type="domain" description="Ferritin/DPS" evidence="4">
    <location>
        <begin position="27"/>
        <end position="166"/>
    </location>
</feature>
<organism evidence="5 6">
    <name type="scientific">Kocuria salsicia</name>
    <dbReference type="NCBI Taxonomy" id="664639"/>
    <lineage>
        <taxon>Bacteria</taxon>
        <taxon>Bacillati</taxon>
        <taxon>Actinomycetota</taxon>
        <taxon>Actinomycetes</taxon>
        <taxon>Micrococcales</taxon>
        <taxon>Micrococcaceae</taxon>
        <taxon>Kocuria</taxon>
    </lineage>
</organism>
<name>A0ABV3KDR0_9MICC</name>
<dbReference type="Proteomes" id="UP001553031">
    <property type="component" value="Unassembled WGS sequence"/>
</dbReference>
<reference evidence="5 6" key="1">
    <citation type="submission" date="2024-06" db="EMBL/GenBank/DDBJ databases">
        <title>The Natural Products Discovery Center: Release of the First 8490 Sequenced Strains for Exploring Actinobacteria Biosynthetic Diversity.</title>
        <authorList>
            <person name="Kalkreuter E."/>
            <person name="Kautsar S.A."/>
            <person name="Yang D."/>
            <person name="Bader C.D."/>
            <person name="Teijaro C.N."/>
            <person name="Fluegel L."/>
            <person name="Davis C.M."/>
            <person name="Simpson J.R."/>
            <person name="Lauterbach L."/>
            <person name="Steele A.D."/>
            <person name="Gui C."/>
            <person name="Meng S."/>
            <person name="Li G."/>
            <person name="Viehrig K."/>
            <person name="Ye F."/>
            <person name="Su P."/>
            <person name="Kiefer A.F."/>
            <person name="Nichols A."/>
            <person name="Cepeda A.J."/>
            <person name="Yan W."/>
            <person name="Fan B."/>
            <person name="Jiang Y."/>
            <person name="Adhikari A."/>
            <person name="Zheng C.-J."/>
            <person name="Schuster L."/>
            <person name="Cowan T.M."/>
            <person name="Smanski M.J."/>
            <person name="Chevrette M.G."/>
            <person name="De Carvalho L.P.S."/>
            <person name="Shen B."/>
        </authorList>
    </citation>
    <scope>NUCLEOTIDE SEQUENCE [LARGE SCALE GENOMIC DNA]</scope>
    <source>
        <strain evidence="5 6">NPDC079179</strain>
    </source>
</reference>
<protein>
    <submittedName>
        <fullName evidence="5">DNA starvation/stationary phase protection protein</fullName>
    </submittedName>
</protein>
<dbReference type="RefSeq" id="WP_144943159.1">
    <property type="nucleotide sequence ID" value="NZ_BAAARF010000024.1"/>
</dbReference>
<comment type="similarity">
    <text evidence="1 2">Belongs to the Dps family.</text>
</comment>
<keyword evidence="6" id="KW-1185">Reference proteome</keyword>
<dbReference type="EMBL" id="JBFBLL010000006">
    <property type="protein sequence ID" value="MEV8158547.1"/>
    <property type="molecule type" value="Genomic_DNA"/>
</dbReference>
<dbReference type="InterPro" id="IPR023188">
    <property type="entry name" value="DPS_DNA-bd_CS"/>
</dbReference>
<evidence type="ECO:0000256" key="1">
    <source>
        <dbReference type="ARBA" id="ARBA00009497"/>
    </source>
</evidence>
<dbReference type="Pfam" id="PF00210">
    <property type="entry name" value="Ferritin"/>
    <property type="match status" value="1"/>
</dbReference>
<accession>A0ABV3KDR0</accession>
<evidence type="ECO:0000313" key="5">
    <source>
        <dbReference type="EMBL" id="MEV8158547.1"/>
    </source>
</evidence>
<dbReference type="CDD" id="cd01043">
    <property type="entry name" value="DPS"/>
    <property type="match status" value="1"/>
</dbReference>
<dbReference type="InterPro" id="IPR008331">
    <property type="entry name" value="Ferritin_DPS_dom"/>
</dbReference>
<evidence type="ECO:0000259" key="4">
    <source>
        <dbReference type="Pfam" id="PF00210"/>
    </source>
</evidence>
<sequence length="213" mass="22778">MAKKSSKNATYTVPGLTTEQGHAVADVLQQRLNALNDLQLTLKHAHWNVVGPNFISVHEMLDPQIDEVRGYVDEVAERMATMGVSPNGLPGTIVSGRTWDDYDVMRASGVEHLAALDLVYDGVIQDHRAALAEVGDVDPITEDMLIAQVRGLELFQWFMRSHIENDSGVLENSSARTEKAAAKAVKKAVAGKSGKGATSGKSAGKKAGSGQKG</sequence>
<dbReference type="PRINTS" id="PR01346">
    <property type="entry name" value="HELNAPAPROT"/>
</dbReference>
<dbReference type="SUPFAM" id="SSF47240">
    <property type="entry name" value="Ferritin-like"/>
    <property type="match status" value="1"/>
</dbReference>
<dbReference type="InterPro" id="IPR012347">
    <property type="entry name" value="Ferritin-like"/>
</dbReference>
<dbReference type="InterPro" id="IPR009078">
    <property type="entry name" value="Ferritin-like_SF"/>
</dbReference>
<comment type="caution">
    <text evidence="5">The sequence shown here is derived from an EMBL/GenBank/DDBJ whole genome shotgun (WGS) entry which is preliminary data.</text>
</comment>
<proteinExistence type="inferred from homology"/>
<dbReference type="Gene3D" id="1.20.1260.10">
    <property type="match status" value="1"/>
</dbReference>
<evidence type="ECO:0000313" key="6">
    <source>
        <dbReference type="Proteomes" id="UP001553031"/>
    </source>
</evidence>
<feature type="region of interest" description="Disordered" evidence="3">
    <location>
        <begin position="190"/>
        <end position="213"/>
    </location>
</feature>
<evidence type="ECO:0000256" key="2">
    <source>
        <dbReference type="RuleBase" id="RU003875"/>
    </source>
</evidence>
<dbReference type="PANTHER" id="PTHR42932:SF3">
    <property type="entry name" value="DNA PROTECTION DURING STARVATION PROTEIN"/>
    <property type="match status" value="1"/>
</dbReference>
<dbReference type="PANTHER" id="PTHR42932">
    <property type="entry name" value="GENERAL STRESS PROTEIN 20U"/>
    <property type="match status" value="1"/>
</dbReference>
<dbReference type="InterPro" id="IPR002177">
    <property type="entry name" value="DPS_DNA-bd"/>
</dbReference>